<accession>A0A382D0I5</accession>
<dbReference type="AlphaFoldDB" id="A0A382D0I5"/>
<dbReference type="EMBL" id="UINC01037051">
    <property type="protein sequence ID" value="SVB31950.1"/>
    <property type="molecule type" value="Genomic_DNA"/>
</dbReference>
<gene>
    <name evidence="1" type="ORF">METZ01_LOCUS184804</name>
</gene>
<reference evidence="1" key="1">
    <citation type="submission" date="2018-05" db="EMBL/GenBank/DDBJ databases">
        <authorList>
            <person name="Lanie J.A."/>
            <person name="Ng W.-L."/>
            <person name="Kazmierczak K.M."/>
            <person name="Andrzejewski T.M."/>
            <person name="Davidsen T.M."/>
            <person name="Wayne K.J."/>
            <person name="Tettelin H."/>
            <person name="Glass J.I."/>
            <person name="Rusch D."/>
            <person name="Podicherti R."/>
            <person name="Tsui H.-C.T."/>
            <person name="Winkler M.E."/>
        </authorList>
    </citation>
    <scope>NUCLEOTIDE SEQUENCE</scope>
</reference>
<organism evidence="1">
    <name type="scientific">marine metagenome</name>
    <dbReference type="NCBI Taxonomy" id="408172"/>
    <lineage>
        <taxon>unclassified sequences</taxon>
        <taxon>metagenomes</taxon>
        <taxon>ecological metagenomes</taxon>
    </lineage>
</organism>
<sequence>MIKSITFIIFDYIIDEIQEINDTTYNLIYEYKQTKSFILNRTDIKKNYYEISNKFCLKFFKQNSENMFKILYIAKKKYRNNIKFYFKTYFWIYFKQIIYILKNGVSGKDRIEVMKVFFKLFHENKVILNELNYQGIIKQTISKMQELLRQKDTSNDIKFKEQLESYLITN</sequence>
<name>A0A382D0I5_9ZZZZ</name>
<protein>
    <submittedName>
        <fullName evidence="1">Uncharacterized protein</fullName>
    </submittedName>
</protein>
<evidence type="ECO:0000313" key="1">
    <source>
        <dbReference type="EMBL" id="SVB31950.1"/>
    </source>
</evidence>
<proteinExistence type="predicted"/>